<gene>
    <name evidence="1" type="ORF">V6N11_018508</name>
</gene>
<dbReference type="EMBL" id="JBBPBN010000008">
    <property type="protein sequence ID" value="KAK9033475.1"/>
    <property type="molecule type" value="Genomic_DNA"/>
</dbReference>
<name>A0ABR2T7M2_9ROSI</name>
<organism evidence="1 2">
    <name type="scientific">Hibiscus sabdariffa</name>
    <name type="common">roselle</name>
    <dbReference type="NCBI Taxonomy" id="183260"/>
    <lineage>
        <taxon>Eukaryota</taxon>
        <taxon>Viridiplantae</taxon>
        <taxon>Streptophyta</taxon>
        <taxon>Embryophyta</taxon>
        <taxon>Tracheophyta</taxon>
        <taxon>Spermatophyta</taxon>
        <taxon>Magnoliopsida</taxon>
        <taxon>eudicotyledons</taxon>
        <taxon>Gunneridae</taxon>
        <taxon>Pentapetalae</taxon>
        <taxon>rosids</taxon>
        <taxon>malvids</taxon>
        <taxon>Malvales</taxon>
        <taxon>Malvaceae</taxon>
        <taxon>Malvoideae</taxon>
        <taxon>Hibiscus</taxon>
    </lineage>
</organism>
<evidence type="ECO:0000313" key="2">
    <source>
        <dbReference type="Proteomes" id="UP001396334"/>
    </source>
</evidence>
<comment type="caution">
    <text evidence="1">The sequence shown here is derived from an EMBL/GenBank/DDBJ whole genome shotgun (WGS) entry which is preliminary data.</text>
</comment>
<evidence type="ECO:0000313" key="1">
    <source>
        <dbReference type="EMBL" id="KAK9033475.1"/>
    </source>
</evidence>
<sequence length="110" mass="12302">MENKLMVGVKVIVVNGGSNDMQRCHKYNAVLHTLLDYGTLTHSCLLPRCSYRQRLRYHHTVTTHEGSCANVLKTMPLLLGLFPTKPSNFPDCVESESRFPLISPSTARGT</sequence>
<reference evidence="1 2" key="1">
    <citation type="journal article" date="2024" name="G3 (Bethesda)">
        <title>Genome assembly of Hibiscus sabdariffa L. provides insights into metabolisms of medicinal natural products.</title>
        <authorList>
            <person name="Kim T."/>
        </authorList>
    </citation>
    <scope>NUCLEOTIDE SEQUENCE [LARGE SCALE GENOMIC DNA]</scope>
    <source>
        <strain evidence="1">TK-2024</strain>
        <tissue evidence="1">Old leaves</tissue>
    </source>
</reference>
<dbReference type="Proteomes" id="UP001396334">
    <property type="component" value="Unassembled WGS sequence"/>
</dbReference>
<accession>A0ABR2T7M2</accession>
<proteinExistence type="predicted"/>
<protein>
    <submittedName>
        <fullName evidence="1">Uncharacterized protein</fullName>
    </submittedName>
</protein>
<keyword evidence="2" id="KW-1185">Reference proteome</keyword>